<name>A0ABT8M729_9EURY</name>
<dbReference type="Proteomes" id="UP001168338">
    <property type="component" value="Unassembled WGS sequence"/>
</dbReference>
<dbReference type="EMBL" id="VCYH01000001">
    <property type="protein sequence ID" value="MDN7023704.1"/>
    <property type="molecule type" value="Genomic_DNA"/>
</dbReference>
<feature type="compositionally biased region" description="Basic and acidic residues" evidence="1">
    <location>
        <begin position="20"/>
        <end position="38"/>
    </location>
</feature>
<feature type="region of interest" description="Disordered" evidence="1">
    <location>
        <begin position="1"/>
        <end position="38"/>
    </location>
</feature>
<reference evidence="2" key="1">
    <citation type="submission" date="2019-05" db="EMBL/GenBank/DDBJ databases">
        <title>Methanoculleus sp. FWC-SCC1, a methanogenic archaeon isolated from deep marine cold seep.</title>
        <authorList>
            <person name="Chen Y.-W."/>
            <person name="Chen S.-C."/>
            <person name="Teng N.-H."/>
            <person name="Lai M.-C."/>
        </authorList>
    </citation>
    <scope>NUCLEOTIDE SEQUENCE</scope>
    <source>
        <strain evidence="2">FWC-SCC1</strain>
    </source>
</reference>
<gene>
    <name evidence="2" type="ORF">FGU65_02125</name>
</gene>
<organism evidence="2 3">
    <name type="scientific">Methanoculleus frigidifontis</name>
    <dbReference type="NCBI Taxonomy" id="2584085"/>
    <lineage>
        <taxon>Archaea</taxon>
        <taxon>Methanobacteriati</taxon>
        <taxon>Methanobacteriota</taxon>
        <taxon>Stenosarchaea group</taxon>
        <taxon>Methanomicrobia</taxon>
        <taxon>Methanomicrobiales</taxon>
        <taxon>Methanomicrobiaceae</taxon>
        <taxon>Methanoculleus</taxon>
    </lineage>
</organism>
<protein>
    <submittedName>
        <fullName evidence="2">Uncharacterized protein</fullName>
    </submittedName>
</protein>
<evidence type="ECO:0000313" key="2">
    <source>
        <dbReference type="EMBL" id="MDN7023704.1"/>
    </source>
</evidence>
<feature type="compositionally biased region" description="Basic residues" evidence="1">
    <location>
        <begin position="1"/>
        <end position="19"/>
    </location>
</feature>
<comment type="caution">
    <text evidence="2">The sequence shown here is derived from an EMBL/GenBank/DDBJ whole genome shotgun (WGS) entry which is preliminary data.</text>
</comment>
<keyword evidence="3" id="KW-1185">Reference proteome</keyword>
<evidence type="ECO:0000313" key="3">
    <source>
        <dbReference type="Proteomes" id="UP001168338"/>
    </source>
</evidence>
<accession>A0ABT8M729</accession>
<proteinExistence type="predicted"/>
<sequence>MRQRHIPARGRSCPVRKGRLREPEQPDAPRPKPREEYASRQGLAALSLQLQAVVSIVICREIGVDDAIVAAYVHAVADDLRERA</sequence>
<evidence type="ECO:0000256" key="1">
    <source>
        <dbReference type="SAM" id="MobiDB-lite"/>
    </source>
</evidence>